<feature type="transmembrane region" description="Helical" evidence="5">
    <location>
        <begin position="139"/>
        <end position="164"/>
    </location>
</feature>
<accession>K0KKH9</accession>
<reference evidence="6 7" key="1">
    <citation type="journal article" date="2012" name="Eukaryot. Cell">
        <title>Draft genome sequence of Wickerhamomyces ciferrii NRRL Y-1031 F-60-10.</title>
        <authorList>
            <person name="Schneider J."/>
            <person name="Andrea H."/>
            <person name="Blom J."/>
            <person name="Jaenicke S."/>
            <person name="Ruckert C."/>
            <person name="Schorsch C."/>
            <person name="Szczepanowski R."/>
            <person name="Farwick M."/>
            <person name="Goesmann A."/>
            <person name="Puhler A."/>
            <person name="Schaffer S."/>
            <person name="Tauch A."/>
            <person name="Kohler T."/>
            <person name="Brinkrolf K."/>
        </authorList>
    </citation>
    <scope>NUCLEOTIDE SEQUENCE [LARGE SCALE GENOMIC DNA]</scope>
    <source>
        <strain evidence="7">ATCC 14091 / BCRC 22168 / CBS 111 / JCM 3599 / NBRC 0793 / NRRL Y-1031 F-60-10</strain>
    </source>
</reference>
<evidence type="ECO:0000313" key="6">
    <source>
        <dbReference type="EMBL" id="CCH43476.1"/>
    </source>
</evidence>
<evidence type="ECO:0000313" key="7">
    <source>
        <dbReference type="Proteomes" id="UP000009328"/>
    </source>
</evidence>
<proteinExistence type="predicted"/>
<keyword evidence="7" id="KW-1185">Reference proteome</keyword>
<feature type="transmembrane region" description="Helical" evidence="5">
    <location>
        <begin position="396"/>
        <end position="417"/>
    </location>
</feature>
<dbReference type="GO" id="GO:0016020">
    <property type="term" value="C:membrane"/>
    <property type="evidence" value="ECO:0007669"/>
    <property type="project" value="UniProtKB-SubCell"/>
</dbReference>
<dbReference type="FunCoup" id="K0KKH9">
    <property type="interactions" value="315"/>
</dbReference>
<evidence type="ECO:0000256" key="4">
    <source>
        <dbReference type="ARBA" id="ARBA00023136"/>
    </source>
</evidence>
<dbReference type="Proteomes" id="UP000009328">
    <property type="component" value="Unassembled WGS sequence"/>
</dbReference>
<feature type="transmembrane region" description="Helical" evidence="5">
    <location>
        <begin position="268"/>
        <end position="286"/>
    </location>
</feature>
<protein>
    <submittedName>
        <fullName evidence="6">Y+L amino acid transporter</fullName>
    </submittedName>
</protein>
<dbReference type="InterPro" id="IPR050598">
    <property type="entry name" value="AminoAcid_Transporter"/>
</dbReference>
<feature type="transmembrane region" description="Helical" evidence="5">
    <location>
        <begin position="466"/>
        <end position="485"/>
    </location>
</feature>
<feature type="transmembrane region" description="Helical" evidence="5">
    <location>
        <begin position="95"/>
        <end position="118"/>
    </location>
</feature>
<dbReference type="Pfam" id="PF13520">
    <property type="entry name" value="AA_permease_2"/>
    <property type="match status" value="1"/>
</dbReference>
<evidence type="ECO:0000256" key="5">
    <source>
        <dbReference type="SAM" id="Phobius"/>
    </source>
</evidence>
<feature type="transmembrane region" description="Helical" evidence="5">
    <location>
        <begin position="437"/>
        <end position="454"/>
    </location>
</feature>
<feature type="transmembrane region" description="Helical" evidence="5">
    <location>
        <begin position="61"/>
        <end position="83"/>
    </location>
</feature>
<comment type="subcellular location">
    <subcellularLocation>
        <location evidence="1">Membrane</location>
        <topology evidence="1">Multi-pass membrane protein</topology>
    </subcellularLocation>
</comment>
<evidence type="ECO:0000256" key="2">
    <source>
        <dbReference type="ARBA" id="ARBA00022692"/>
    </source>
</evidence>
<dbReference type="AlphaFoldDB" id="K0KKH9"/>
<feature type="transmembrane region" description="Helical" evidence="5">
    <location>
        <begin position="298"/>
        <end position="319"/>
    </location>
</feature>
<dbReference type="InParanoid" id="K0KKH9"/>
<dbReference type="Gene3D" id="1.20.1740.10">
    <property type="entry name" value="Amino acid/polyamine transporter I"/>
    <property type="match status" value="1"/>
</dbReference>
<keyword evidence="2 5" id="KW-0812">Transmembrane</keyword>
<sequence length="550" mass="61487">MSSSNDLYKDQFIVEINSRSNSDASDEQLISENALDYGSTKEINDSILQVDLENLPQGRQFGVFSTIVLFISRIFGSGIWATPALVFQGVGGSPLLFFIMWIIAALMAFAGLFIYLELGSIVPKSGGTKVFLEFIYPRPFLLISVVFAIFQLVFSMSITNALVFGKYLLFALGFEPDYIETSQASSNIGMGLIIITCLVHGISVKTGLFVQNFLGALKLFLVAIMTITGIYVLITPTQLTGLPNHFHWDEVFKFQDSSIVTTSSLSSSLLNCFFTFGGWSSVHTLSSEIQNPNRTFKIAGPISLILALLNFTLINIAYLKIIPHDEIMEIGPLIGSILFEKIFGYKLGRQFITISIAISSASNVFVVIYSLVRMNQEIFREGYFPYSGFFASNSKIFKTPITCLVLTCFTNCIWLYLLPQGGDSFNYIISLEGYTGQIFLLLTSIGIFIIRYRFPHSRASIRASRIGTILIIFVTLFIIISPFFTKDSNQAKLGGLPPYYILSPLILISCVGFWGLKFKILPYLFGYELENEVKELHDGLTIKKWVKVYH</sequence>
<keyword evidence="4 5" id="KW-0472">Membrane</keyword>
<keyword evidence="3 5" id="KW-1133">Transmembrane helix</keyword>
<evidence type="ECO:0000256" key="1">
    <source>
        <dbReference type="ARBA" id="ARBA00004141"/>
    </source>
</evidence>
<name>K0KKH9_WICCF</name>
<dbReference type="PANTHER" id="PTHR11785">
    <property type="entry name" value="AMINO ACID TRANSPORTER"/>
    <property type="match status" value="1"/>
</dbReference>
<feature type="transmembrane region" description="Helical" evidence="5">
    <location>
        <begin position="216"/>
        <end position="234"/>
    </location>
</feature>
<dbReference type="eggNOG" id="KOG1287">
    <property type="taxonomic scope" value="Eukaryota"/>
</dbReference>
<dbReference type="EMBL" id="CAIF01000080">
    <property type="protein sequence ID" value="CCH43476.1"/>
    <property type="molecule type" value="Genomic_DNA"/>
</dbReference>
<dbReference type="PIRSF" id="PIRSF006060">
    <property type="entry name" value="AA_transporter"/>
    <property type="match status" value="1"/>
</dbReference>
<dbReference type="GO" id="GO:0015179">
    <property type="term" value="F:L-amino acid transmembrane transporter activity"/>
    <property type="evidence" value="ECO:0007669"/>
    <property type="project" value="TreeGrafter"/>
</dbReference>
<dbReference type="InterPro" id="IPR002293">
    <property type="entry name" value="AA/rel_permease1"/>
</dbReference>
<feature type="transmembrane region" description="Helical" evidence="5">
    <location>
        <begin position="351"/>
        <end position="372"/>
    </location>
</feature>
<feature type="transmembrane region" description="Helical" evidence="5">
    <location>
        <begin position="497"/>
        <end position="516"/>
    </location>
</feature>
<evidence type="ECO:0000256" key="3">
    <source>
        <dbReference type="ARBA" id="ARBA00022989"/>
    </source>
</evidence>
<comment type="caution">
    <text evidence="6">The sequence shown here is derived from an EMBL/GenBank/DDBJ whole genome shotgun (WGS) entry which is preliminary data.</text>
</comment>
<dbReference type="HOGENOM" id="CLU_013661_4_0_1"/>
<organism evidence="6 7">
    <name type="scientific">Wickerhamomyces ciferrii (strain ATCC 14091 / BCRC 22168 / CBS 111 / JCM 3599 / NBRC 0793 / NRRL Y-1031 F-60-10)</name>
    <name type="common">Yeast</name>
    <name type="synonym">Pichia ciferrii</name>
    <dbReference type="NCBI Taxonomy" id="1206466"/>
    <lineage>
        <taxon>Eukaryota</taxon>
        <taxon>Fungi</taxon>
        <taxon>Dikarya</taxon>
        <taxon>Ascomycota</taxon>
        <taxon>Saccharomycotina</taxon>
        <taxon>Saccharomycetes</taxon>
        <taxon>Phaffomycetales</taxon>
        <taxon>Wickerhamomycetaceae</taxon>
        <taxon>Wickerhamomyces</taxon>
    </lineage>
</organism>
<dbReference type="STRING" id="1206466.K0KKH9"/>
<gene>
    <name evidence="6" type="ORF">BN7_3026</name>
</gene>
<feature type="transmembrane region" description="Helical" evidence="5">
    <location>
        <begin position="184"/>
        <end position="204"/>
    </location>
</feature>
<dbReference type="PANTHER" id="PTHR11785:SF382">
    <property type="entry name" value="LOW-AFFINITY METHIONINE PERMEASE"/>
    <property type="match status" value="1"/>
</dbReference>